<organism evidence="2 3">
    <name type="scientific">Amycolatopsis eburnea</name>
    <dbReference type="NCBI Taxonomy" id="2267691"/>
    <lineage>
        <taxon>Bacteria</taxon>
        <taxon>Bacillati</taxon>
        <taxon>Actinomycetota</taxon>
        <taxon>Actinomycetes</taxon>
        <taxon>Pseudonocardiales</taxon>
        <taxon>Pseudonocardiaceae</taxon>
        <taxon>Amycolatopsis</taxon>
    </lineage>
</organism>
<dbReference type="AlphaFoldDB" id="A0A3R9F8D4"/>
<dbReference type="RefSeq" id="WP_125311190.1">
    <property type="nucleotide sequence ID" value="NZ_RSEC01000048.1"/>
</dbReference>
<sequence>MSEAEDPDLDETEPFGRLLERLINVKKHPNGRSYSVAEVAEDVGISKSQLYNLINGANEPKLRLVQELATYFGVDLEYFGNSRRARKLQEQYALLAKLSAHGVRDVALRASTLSPDALSNVRAFIDFQASRETTSDHTSE</sequence>
<dbReference type="EMBL" id="RSEC01000048">
    <property type="protein sequence ID" value="RSD16329.1"/>
    <property type="molecule type" value="Genomic_DNA"/>
</dbReference>
<evidence type="ECO:0000313" key="3">
    <source>
        <dbReference type="Proteomes" id="UP000267081"/>
    </source>
</evidence>
<dbReference type="CDD" id="cd00093">
    <property type="entry name" value="HTH_XRE"/>
    <property type="match status" value="1"/>
</dbReference>
<dbReference type="InterPro" id="IPR001387">
    <property type="entry name" value="Cro/C1-type_HTH"/>
</dbReference>
<dbReference type="InterPro" id="IPR010982">
    <property type="entry name" value="Lambda_DNA-bd_dom_sf"/>
</dbReference>
<dbReference type="OrthoDB" id="2679623at2"/>
<name>A0A3R9F8D4_9PSEU</name>
<dbReference type="PROSITE" id="PS50943">
    <property type="entry name" value="HTH_CROC1"/>
    <property type="match status" value="1"/>
</dbReference>
<dbReference type="GO" id="GO:0003677">
    <property type="term" value="F:DNA binding"/>
    <property type="evidence" value="ECO:0007669"/>
    <property type="project" value="InterPro"/>
</dbReference>
<evidence type="ECO:0000313" key="2">
    <source>
        <dbReference type="EMBL" id="RSD16329.1"/>
    </source>
</evidence>
<dbReference type="SUPFAM" id="SSF47413">
    <property type="entry name" value="lambda repressor-like DNA-binding domains"/>
    <property type="match status" value="1"/>
</dbReference>
<evidence type="ECO:0000259" key="1">
    <source>
        <dbReference type="PROSITE" id="PS50943"/>
    </source>
</evidence>
<comment type="caution">
    <text evidence="2">The sequence shown here is derived from an EMBL/GenBank/DDBJ whole genome shotgun (WGS) entry which is preliminary data.</text>
</comment>
<dbReference type="Pfam" id="PF01381">
    <property type="entry name" value="HTH_3"/>
    <property type="match status" value="1"/>
</dbReference>
<dbReference type="Gene3D" id="1.10.260.40">
    <property type="entry name" value="lambda repressor-like DNA-binding domains"/>
    <property type="match status" value="1"/>
</dbReference>
<keyword evidence="3" id="KW-1185">Reference proteome</keyword>
<dbReference type="Proteomes" id="UP000267081">
    <property type="component" value="Unassembled WGS sequence"/>
</dbReference>
<reference evidence="2 3" key="1">
    <citation type="submission" date="2018-12" db="EMBL/GenBank/DDBJ databases">
        <title>Amycolatopsis eburnea sp. nov. actinomycete associate with arbuscular mycorrhiza fungal spore.</title>
        <authorList>
            <person name="Lumyong S."/>
            <person name="Chaiya L."/>
        </authorList>
    </citation>
    <scope>NUCLEOTIDE SEQUENCE [LARGE SCALE GENOMIC DNA]</scope>
    <source>
        <strain evidence="2 3">GLM-1</strain>
    </source>
</reference>
<gene>
    <name evidence="2" type="ORF">EIY87_21995</name>
</gene>
<protein>
    <submittedName>
        <fullName evidence="2">XRE family transcriptional regulator</fullName>
    </submittedName>
</protein>
<proteinExistence type="predicted"/>
<dbReference type="SMART" id="SM00530">
    <property type="entry name" value="HTH_XRE"/>
    <property type="match status" value="1"/>
</dbReference>
<feature type="domain" description="HTH cro/C1-type" evidence="1">
    <location>
        <begin position="32"/>
        <end position="79"/>
    </location>
</feature>
<accession>A0A3R9F8D4</accession>